<dbReference type="PROSITE" id="PS51720">
    <property type="entry name" value="G_AIG1"/>
    <property type="match status" value="1"/>
</dbReference>
<accession>A0A8P4GGR2</accession>
<dbReference type="GO" id="GO:0005525">
    <property type="term" value="F:GTP binding"/>
    <property type="evidence" value="ECO:0007669"/>
    <property type="project" value="UniProtKB-KW"/>
</dbReference>
<dbReference type="Ensembl" id="ENSDLAT00005079556.1">
    <property type="protein sequence ID" value="ENSDLAP00005080392.1"/>
    <property type="gene ID" value="ENSDLAG00005033234.1"/>
</dbReference>
<evidence type="ECO:0000256" key="3">
    <source>
        <dbReference type="ARBA" id="ARBA00023134"/>
    </source>
</evidence>
<protein>
    <recommendedName>
        <fullName evidence="4">AIG1-type G domain-containing protein</fullName>
    </recommendedName>
</protein>
<evidence type="ECO:0000313" key="5">
    <source>
        <dbReference type="Ensembl" id="ENSDLAP00005080392.1"/>
    </source>
</evidence>
<name>A0A8P4GGR2_DICLA</name>
<dbReference type="AlphaFoldDB" id="A0A8P4GGR2"/>
<proteinExistence type="inferred from homology"/>
<dbReference type="InterPro" id="IPR006703">
    <property type="entry name" value="G_AIG1"/>
</dbReference>
<sequence length="257" mass="29212">MAAAAPVTDDLQPLKRSSSLHWLPPYMSELRVVLLGNSWSERSSVGNFILGETKFNTEKEPGFLTVRGQLKEKEIVLINAPDLLHPNISQHKLTELVKDCVRLSDPGPHVFLLVLQPEDFTEEHKLRLQSILELFSDQSFDHSLVLISTPREESPGLMEKYLERPPLKDMIRKCRYRYLKLKNLERSELLTRLGQIVKENNGEYVSCDVFKAPTSTSPGDHQSPKQKETQTSITDAVKAAGKCRNYSDSENFVHTNL</sequence>
<dbReference type="InterPro" id="IPR045058">
    <property type="entry name" value="GIMA/IAN/Toc"/>
</dbReference>
<feature type="domain" description="AIG1-type G" evidence="4">
    <location>
        <begin position="27"/>
        <end position="214"/>
    </location>
</feature>
<dbReference type="SUPFAM" id="SSF52540">
    <property type="entry name" value="P-loop containing nucleoside triphosphate hydrolases"/>
    <property type="match status" value="1"/>
</dbReference>
<dbReference type="PANTHER" id="PTHR10903:SF170">
    <property type="entry name" value="GTPASE IMAP FAMILY MEMBER 7"/>
    <property type="match status" value="1"/>
</dbReference>
<dbReference type="Gene3D" id="3.40.50.300">
    <property type="entry name" value="P-loop containing nucleotide triphosphate hydrolases"/>
    <property type="match status" value="1"/>
</dbReference>
<dbReference type="Pfam" id="PF04548">
    <property type="entry name" value="AIG1"/>
    <property type="match status" value="1"/>
</dbReference>
<evidence type="ECO:0000256" key="2">
    <source>
        <dbReference type="ARBA" id="ARBA00022741"/>
    </source>
</evidence>
<keyword evidence="6" id="KW-1185">Reference proteome</keyword>
<evidence type="ECO:0000313" key="6">
    <source>
        <dbReference type="Proteomes" id="UP000694389"/>
    </source>
</evidence>
<reference evidence="5" key="2">
    <citation type="submission" date="2025-09" db="UniProtKB">
        <authorList>
            <consortium name="Ensembl"/>
        </authorList>
    </citation>
    <scope>IDENTIFICATION</scope>
</reference>
<comment type="similarity">
    <text evidence="1">Belongs to the TRAFAC class TrmE-Era-EngA-EngB-Septin-like GTPase superfamily. AIG1/Toc34/Toc159-like paraseptin GTPase family. IAN subfamily.</text>
</comment>
<reference evidence="5" key="1">
    <citation type="submission" date="2025-08" db="UniProtKB">
        <authorList>
            <consortium name="Ensembl"/>
        </authorList>
    </citation>
    <scope>IDENTIFICATION</scope>
</reference>
<evidence type="ECO:0000256" key="1">
    <source>
        <dbReference type="ARBA" id="ARBA00008535"/>
    </source>
</evidence>
<dbReference type="PANTHER" id="PTHR10903">
    <property type="entry name" value="GTPASE, IMAP FAMILY MEMBER-RELATED"/>
    <property type="match status" value="1"/>
</dbReference>
<keyword evidence="3" id="KW-0342">GTP-binding</keyword>
<dbReference type="GeneTree" id="ENSGT01140000282522"/>
<keyword evidence="2" id="KW-0547">Nucleotide-binding</keyword>
<organism evidence="5 6">
    <name type="scientific">Dicentrarchus labrax</name>
    <name type="common">European seabass</name>
    <name type="synonym">Morone labrax</name>
    <dbReference type="NCBI Taxonomy" id="13489"/>
    <lineage>
        <taxon>Eukaryota</taxon>
        <taxon>Metazoa</taxon>
        <taxon>Chordata</taxon>
        <taxon>Craniata</taxon>
        <taxon>Vertebrata</taxon>
        <taxon>Euteleostomi</taxon>
        <taxon>Actinopterygii</taxon>
        <taxon>Neopterygii</taxon>
        <taxon>Teleostei</taxon>
        <taxon>Neoteleostei</taxon>
        <taxon>Acanthomorphata</taxon>
        <taxon>Eupercaria</taxon>
        <taxon>Moronidae</taxon>
        <taxon>Dicentrarchus</taxon>
    </lineage>
</organism>
<dbReference type="Proteomes" id="UP000694389">
    <property type="component" value="Unassembled WGS sequence"/>
</dbReference>
<evidence type="ECO:0000259" key="4">
    <source>
        <dbReference type="PROSITE" id="PS51720"/>
    </source>
</evidence>
<dbReference type="InterPro" id="IPR027417">
    <property type="entry name" value="P-loop_NTPase"/>
</dbReference>